<protein>
    <submittedName>
        <fullName evidence="1">Uncharacterized protein</fullName>
    </submittedName>
</protein>
<keyword evidence="2" id="KW-1185">Reference proteome</keyword>
<dbReference type="Proteomes" id="UP000678393">
    <property type="component" value="Unassembled WGS sequence"/>
</dbReference>
<feature type="non-terminal residue" evidence="1">
    <location>
        <position position="70"/>
    </location>
</feature>
<accession>A0A8S3Z701</accession>
<evidence type="ECO:0000313" key="2">
    <source>
        <dbReference type="Proteomes" id="UP000678393"/>
    </source>
</evidence>
<sequence length="70" mass="7930">YMDRLSGFSLSMYNGNGDLIYRYKDNENTPLLVYEISLVRDNSARLISIEADQGNSSSRVITVCEVEVYA</sequence>
<dbReference type="AlphaFoldDB" id="A0A8S3Z701"/>
<evidence type="ECO:0000313" key="1">
    <source>
        <dbReference type="EMBL" id="CAG5123785.1"/>
    </source>
</evidence>
<feature type="non-terminal residue" evidence="1">
    <location>
        <position position="1"/>
    </location>
</feature>
<name>A0A8S3Z701_9EUPU</name>
<reference evidence="1" key="1">
    <citation type="submission" date="2021-04" db="EMBL/GenBank/DDBJ databases">
        <authorList>
            <consortium name="Molecular Ecology Group"/>
        </authorList>
    </citation>
    <scope>NUCLEOTIDE SEQUENCE</scope>
</reference>
<proteinExistence type="predicted"/>
<dbReference type="EMBL" id="CAJHNH020001616">
    <property type="protein sequence ID" value="CAG5123785.1"/>
    <property type="molecule type" value="Genomic_DNA"/>
</dbReference>
<gene>
    <name evidence="1" type="ORF">CUNI_LOCUS9343</name>
</gene>
<dbReference type="Gene3D" id="2.60.120.260">
    <property type="entry name" value="Galactose-binding domain-like"/>
    <property type="match status" value="1"/>
</dbReference>
<comment type="caution">
    <text evidence="1">The sequence shown here is derived from an EMBL/GenBank/DDBJ whole genome shotgun (WGS) entry which is preliminary data.</text>
</comment>
<organism evidence="1 2">
    <name type="scientific">Candidula unifasciata</name>
    <dbReference type="NCBI Taxonomy" id="100452"/>
    <lineage>
        <taxon>Eukaryota</taxon>
        <taxon>Metazoa</taxon>
        <taxon>Spiralia</taxon>
        <taxon>Lophotrochozoa</taxon>
        <taxon>Mollusca</taxon>
        <taxon>Gastropoda</taxon>
        <taxon>Heterobranchia</taxon>
        <taxon>Euthyneura</taxon>
        <taxon>Panpulmonata</taxon>
        <taxon>Eupulmonata</taxon>
        <taxon>Stylommatophora</taxon>
        <taxon>Helicina</taxon>
        <taxon>Helicoidea</taxon>
        <taxon>Geomitridae</taxon>
        <taxon>Candidula</taxon>
    </lineage>
</organism>